<dbReference type="PANTHER" id="PTHR47808:SF2">
    <property type="entry name" value="LEM DOMAIN-CONTAINING PROTEIN 2"/>
    <property type="match status" value="1"/>
</dbReference>
<organism evidence="10 11">
    <name type="scientific">Acacia crassicarpa</name>
    <name type="common">northern wattle</name>
    <dbReference type="NCBI Taxonomy" id="499986"/>
    <lineage>
        <taxon>Eukaryota</taxon>
        <taxon>Viridiplantae</taxon>
        <taxon>Streptophyta</taxon>
        <taxon>Embryophyta</taxon>
        <taxon>Tracheophyta</taxon>
        <taxon>Spermatophyta</taxon>
        <taxon>Magnoliopsida</taxon>
        <taxon>eudicotyledons</taxon>
        <taxon>Gunneridae</taxon>
        <taxon>Pentapetalae</taxon>
        <taxon>rosids</taxon>
        <taxon>fabids</taxon>
        <taxon>Fabales</taxon>
        <taxon>Fabaceae</taxon>
        <taxon>Caesalpinioideae</taxon>
        <taxon>mimosoid clade</taxon>
        <taxon>Acacieae</taxon>
        <taxon>Acacia</taxon>
    </lineage>
</organism>
<comment type="caution">
    <text evidence="10">The sequence shown here is derived from an EMBL/GenBank/DDBJ whole genome shotgun (WGS) entry which is preliminary data.</text>
</comment>
<protein>
    <recommendedName>
        <fullName evidence="9">Man1/Src1-like C-terminal domain-containing protein</fullName>
    </recommendedName>
</protein>
<evidence type="ECO:0000256" key="2">
    <source>
        <dbReference type="ARBA" id="ARBA00022553"/>
    </source>
</evidence>
<dbReference type="InterPro" id="IPR018996">
    <property type="entry name" value="Man1/Src1-like_C"/>
</dbReference>
<feature type="region of interest" description="Disordered" evidence="7">
    <location>
        <begin position="358"/>
        <end position="389"/>
    </location>
</feature>
<proteinExistence type="predicted"/>
<evidence type="ECO:0000313" key="11">
    <source>
        <dbReference type="Proteomes" id="UP001293593"/>
    </source>
</evidence>
<evidence type="ECO:0000256" key="8">
    <source>
        <dbReference type="SAM" id="Phobius"/>
    </source>
</evidence>
<evidence type="ECO:0000256" key="3">
    <source>
        <dbReference type="ARBA" id="ARBA00022692"/>
    </source>
</evidence>
<dbReference type="Pfam" id="PF09402">
    <property type="entry name" value="MSC"/>
    <property type="match status" value="1"/>
</dbReference>
<keyword evidence="5 8" id="KW-0472">Membrane</keyword>
<keyword evidence="6" id="KW-0539">Nucleus</keyword>
<reference evidence="10" key="1">
    <citation type="submission" date="2023-10" db="EMBL/GenBank/DDBJ databases">
        <title>Chromosome-level genome of the transformable northern wattle, Acacia crassicarpa.</title>
        <authorList>
            <person name="Massaro I."/>
            <person name="Sinha N.R."/>
            <person name="Poethig S."/>
            <person name="Leichty A.R."/>
        </authorList>
    </citation>
    <scope>NUCLEOTIDE SEQUENCE</scope>
    <source>
        <strain evidence="10">Acra3RX</strain>
        <tissue evidence="10">Leaf</tissue>
    </source>
</reference>
<feature type="transmembrane region" description="Helical" evidence="8">
    <location>
        <begin position="39"/>
        <end position="60"/>
    </location>
</feature>
<gene>
    <name evidence="10" type="ORF">QN277_003416</name>
</gene>
<dbReference type="Gene3D" id="1.10.10.1180">
    <property type="entry name" value="MAN1, winged-helix domain"/>
    <property type="match status" value="1"/>
</dbReference>
<feature type="transmembrane region" description="Helical" evidence="8">
    <location>
        <begin position="228"/>
        <end position="246"/>
    </location>
</feature>
<dbReference type="AlphaFoldDB" id="A0AAE1MHD1"/>
<feature type="region of interest" description="Disordered" evidence="7">
    <location>
        <begin position="1"/>
        <end position="21"/>
    </location>
</feature>
<keyword evidence="2" id="KW-0597">Phosphoprotein</keyword>
<dbReference type="InterPro" id="IPR044780">
    <property type="entry name" value="Heh2/Src1"/>
</dbReference>
<dbReference type="GO" id="GO:0034399">
    <property type="term" value="C:nuclear periphery"/>
    <property type="evidence" value="ECO:0007669"/>
    <property type="project" value="TreeGrafter"/>
</dbReference>
<sequence length="389" mass="44603">MKRAKPKSNAKTSNQSLNSSSLKSLMEPSASFFPPKHEFLRLIFVLALASAVAWTCNLFFTSVINPPTKPFCDSNVDFSDFLSDDCEPCPSNGACYDGKLECIQGYRKQGKLCVEDGDINKSAKKISERVECSLCEDYAQYLCYGIGSVWVQEDEIWNRFDNFEPMENVLVDNALSNYTKQRAIETMAKLLETRTNSLGMKEFKCPDLLVEHYKPYACRIHQWVSQHILFVLPICVMLVGCTFFIWKIHCKLCVSRRVEELYNQVCEILEENAMMSKNVNGECEPWVVASRLRDHLLLPRERKDPLLWKKVEELVQEDSRVDRYPKLVKGESKVVWEWQVEGSLSSSKIKRKIDASKKKVSEGADLSYQQHTTPKTEPKGTTFLTQSLL</sequence>
<dbReference type="Proteomes" id="UP001293593">
    <property type="component" value="Unassembled WGS sequence"/>
</dbReference>
<evidence type="ECO:0000256" key="6">
    <source>
        <dbReference type="ARBA" id="ARBA00023242"/>
    </source>
</evidence>
<evidence type="ECO:0000256" key="1">
    <source>
        <dbReference type="ARBA" id="ARBA00004540"/>
    </source>
</evidence>
<feature type="domain" description="Man1/Src1-like C-terminal" evidence="9">
    <location>
        <begin position="70"/>
        <end position="338"/>
    </location>
</feature>
<evidence type="ECO:0000259" key="9">
    <source>
        <dbReference type="Pfam" id="PF09402"/>
    </source>
</evidence>
<accession>A0AAE1MHD1</accession>
<evidence type="ECO:0000256" key="7">
    <source>
        <dbReference type="SAM" id="MobiDB-lite"/>
    </source>
</evidence>
<comment type="subcellular location">
    <subcellularLocation>
        <location evidence="1">Nucleus inner membrane</location>
    </subcellularLocation>
</comment>
<keyword evidence="4 8" id="KW-1133">Transmembrane helix</keyword>
<dbReference type="GO" id="GO:0003682">
    <property type="term" value="F:chromatin binding"/>
    <property type="evidence" value="ECO:0007669"/>
    <property type="project" value="InterPro"/>
</dbReference>
<evidence type="ECO:0000313" key="10">
    <source>
        <dbReference type="EMBL" id="KAK4260276.1"/>
    </source>
</evidence>
<dbReference type="GO" id="GO:0005637">
    <property type="term" value="C:nuclear inner membrane"/>
    <property type="evidence" value="ECO:0007669"/>
    <property type="project" value="UniProtKB-SubCell"/>
</dbReference>
<name>A0AAE1MHD1_9FABA</name>
<evidence type="ECO:0000256" key="5">
    <source>
        <dbReference type="ARBA" id="ARBA00023136"/>
    </source>
</evidence>
<dbReference type="EMBL" id="JAWXYG010000010">
    <property type="protein sequence ID" value="KAK4260276.1"/>
    <property type="molecule type" value="Genomic_DNA"/>
</dbReference>
<keyword evidence="3 8" id="KW-0812">Transmembrane</keyword>
<keyword evidence="11" id="KW-1185">Reference proteome</keyword>
<dbReference type="GO" id="GO:0071763">
    <property type="term" value="P:nuclear membrane organization"/>
    <property type="evidence" value="ECO:0007669"/>
    <property type="project" value="TreeGrafter"/>
</dbReference>
<dbReference type="PANTHER" id="PTHR47808">
    <property type="entry name" value="INNER NUCLEAR MEMBRANE PROTEIN HEH2-RELATED"/>
    <property type="match status" value="1"/>
</dbReference>
<dbReference type="GO" id="GO:0005783">
    <property type="term" value="C:endoplasmic reticulum"/>
    <property type="evidence" value="ECO:0007669"/>
    <property type="project" value="TreeGrafter"/>
</dbReference>
<dbReference type="InterPro" id="IPR041885">
    <property type="entry name" value="MAN1_winged_helix_dom"/>
</dbReference>
<evidence type="ECO:0000256" key="4">
    <source>
        <dbReference type="ARBA" id="ARBA00022989"/>
    </source>
</evidence>